<keyword evidence="1" id="KW-0677">Repeat</keyword>
<evidence type="ECO:0000256" key="1">
    <source>
        <dbReference type="ARBA" id="ARBA00022737"/>
    </source>
</evidence>
<dbReference type="Pfam" id="PF22939">
    <property type="entry name" value="WHD_GPIID"/>
    <property type="match status" value="1"/>
</dbReference>
<dbReference type="PANTHER" id="PTHR46082">
    <property type="entry name" value="ATP/GTP-BINDING PROTEIN-RELATED"/>
    <property type="match status" value="1"/>
</dbReference>
<dbReference type="Pfam" id="PF01048">
    <property type="entry name" value="PNP_UDP_1"/>
    <property type="match status" value="1"/>
</dbReference>
<dbReference type="SUPFAM" id="SSF53167">
    <property type="entry name" value="Purine and uridine phosphorylases"/>
    <property type="match status" value="1"/>
</dbReference>
<dbReference type="Gene3D" id="1.25.40.20">
    <property type="entry name" value="Ankyrin repeat-containing domain"/>
    <property type="match status" value="2"/>
</dbReference>
<evidence type="ECO:0000256" key="2">
    <source>
        <dbReference type="PROSITE-ProRule" id="PRU00023"/>
    </source>
</evidence>
<feature type="domain" description="Nephrocystin 3-like N-terminal" evidence="7">
    <location>
        <begin position="562"/>
        <end position="685"/>
    </location>
</feature>
<feature type="repeat" description="ANK" evidence="2">
    <location>
        <begin position="1053"/>
        <end position="1085"/>
    </location>
</feature>
<dbReference type="InterPro" id="IPR054471">
    <property type="entry name" value="GPIID_WHD"/>
</dbReference>
<accession>A0ABR0S9E7</accession>
<organism evidence="8 9">
    <name type="scientific">Cladobotryum mycophilum</name>
    <dbReference type="NCBI Taxonomy" id="491253"/>
    <lineage>
        <taxon>Eukaryota</taxon>
        <taxon>Fungi</taxon>
        <taxon>Dikarya</taxon>
        <taxon>Ascomycota</taxon>
        <taxon>Pezizomycotina</taxon>
        <taxon>Sordariomycetes</taxon>
        <taxon>Hypocreomycetidae</taxon>
        <taxon>Hypocreales</taxon>
        <taxon>Hypocreaceae</taxon>
        <taxon>Cladobotryum</taxon>
    </lineage>
</organism>
<dbReference type="Pfam" id="PF24809">
    <property type="entry name" value="DUF7708"/>
    <property type="match status" value="1"/>
</dbReference>
<dbReference type="Pfam" id="PF24883">
    <property type="entry name" value="NPHP3_N"/>
    <property type="match status" value="1"/>
</dbReference>
<dbReference type="InterPro" id="IPR027417">
    <property type="entry name" value="P-loop_NTPase"/>
</dbReference>
<keyword evidence="9" id="KW-1185">Reference proteome</keyword>
<proteinExistence type="predicted"/>
<feature type="repeat" description="ANK" evidence="2">
    <location>
        <begin position="1087"/>
        <end position="1119"/>
    </location>
</feature>
<feature type="repeat" description="ANK" evidence="2">
    <location>
        <begin position="1155"/>
        <end position="1179"/>
    </location>
</feature>
<dbReference type="PANTHER" id="PTHR46082:SF6">
    <property type="entry name" value="AAA+ ATPASE DOMAIN-CONTAINING PROTEIN-RELATED"/>
    <property type="match status" value="1"/>
</dbReference>
<dbReference type="InterPro" id="IPR036770">
    <property type="entry name" value="Ankyrin_rpt-contain_sf"/>
</dbReference>
<dbReference type="Gene3D" id="3.40.50.1580">
    <property type="entry name" value="Nucleoside phosphorylase domain"/>
    <property type="match status" value="1"/>
</dbReference>
<reference evidence="8 9" key="1">
    <citation type="submission" date="2024-01" db="EMBL/GenBank/DDBJ databases">
        <title>Complete genome of Cladobotryum mycophilum ATHUM6906.</title>
        <authorList>
            <person name="Christinaki A.C."/>
            <person name="Myridakis A.I."/>
            <person name="Kouvelis V.N."/>
        </authorList>
    </citation>
    <scope>NUCLEOTIDE SEQUENCE [LARGE SCALE GENOMIC DNA]</scope>
    <source>
        <strain evidence="8 9">ATHUM6906</strain>
    </source>
</reference>
<dbReference type="PROSITE" id="PS50297">
    <property type="entry name" value="ANK_REP_REGION"/>
    <property type="match status" value="4"/>
</dbReference>
<dbReference type="SUPFAM" id="SSF48403">
    <property type="entry name" value="Ankyrin repeat"/>
    <property type="match status" value="1"/>
</dbReference>
<dbReference type="InterPro" id="IPR000845">
    <property type="entry name" value="Nucleoside_phosphorylase_d"/>
</dbReference>
<evidence type="ECO:0000313" key="8">
    <source>
        <dbReference type="EMBL" id="KAK5988793.1"/>
    </source>
</evidence>
<dbReference type="PROSITE" id="PS50088">
    <property type="entry name" value="ANK_REPEAT"/>
    <property type="match status" value="5"/>
</dbReference>
<comment type="caution">
    <text evidence="8">The sequence shown here is derived from an EMBL/GenBank/DDBJ whole genome shotgun (WGS) entry which is preliminary data.</text>
</comment>
<dbReference type="PRINTS" id="PR01415">
    <property type="entry name" value="ANKYRIN"/>
</dbReference>
<evidence type="ECO:0000259" key="4">
    <source>
        <dbReference type="Pfam" id="PF01048"/>
    </source>
</evidence>
<evidence type="ECO:0000256" key="3">
    <source>
        <dbReference type="SAM" id="MobiDB-lite"/>
    </source>
</evidence>
<feature type="domain" description="Nucleoside phosphorylase" evidence="4">
    <location>
        <begin position="33"/>
        <end position="152"/>
    </location>
</feature>
<dbReference type="SMART" id="SM00248">
    <property type="entry name" value="ANK"/>
    <property type="match status" value="5"/>
</dbReference>
<dbReference type="Proteomes" id="UP001338125">
    <property type="component" value="Unassembled WGS sequence"/>
</dbReference>
<dbReference type="InterPro" id="IPR053137">
    <property type="entry name" value="NLR-like"/>
</dbReference>
<dbReference type="InterPro" id="IPR056884">
    <property type="entry name" value="NPHP3-like_N"/>
</dbReference>
<feature type="domain" description="GPI inositol-deacylase winged helix" evidence="5">
    <location>
        <begin position="798"/>
        <end position="883"/>
    </location>
</feature>
<feature type="repeat" description="ANK" evidence="2">
    <location>
        <begin position="1019"/>
        <end position="1051"/>
    </location>
</feature>
<dbReference type="InterPro" id="IPR056125">
    <property type="entry name" value="DUF7708"/>
</dbReference>
<gene>
    <name evidence="8" type="ORF">PT974_10284</name>
</gene>
<dbReference type="InterPro" id="IPR002110">
    <property type="entry name" value="Ankyrin_rpt"/>
</dbReference>
<evidence type="ECO:0000259" key="6">
    <source>
        <dbReference type="Pfam" id="PF24809"/>
    </source>
</evidence>
<feature type="domain" description="DUF7708" evidence="6">
    <location>
        <begin position="441"/>
        <end position="556"/>
    </location>
</feature>
<dbReference type="Gene3D" id="3.40.50.300">
    <property type="entry name" value="P-loop containing nucleotide triphosphate hydrolases"/>
    <property type="match status" value="1"/>
</dbReference>
<dbReference type="Pfam" id="PF13637">
    <property type="entry name" value="Ank_4"/>
    <property type="match status" value="1"/>
</dbReference>
<dbReference type="EMBL" id="JAVFKD010000015">
    <property type="protein sequence ID" value="KAK5988793.1"/>
    <property type="molecule type" value="Genomic_DNA"/>
</dbReference>
<protein>
    <submittedName>
        <fullName evidence="8">Ankyrin repeat protein</fullName>
    </submittedName>
</protein>
<feature type="repeat" description="ANK" evidence="2">
    <location>
        <begin position="1121"/>
        <end position="1153"/>
    </location>
</feature>
<feature type="region of interest" description="Disordered" evidence="3">
    <location>
        <begin position="1"/>
        <end position="26"/>
    </location>
</feature>
<name>A0ABR0S9E7_9HYPO</name>
<sequence>MASVDIPFSSAHPSITGPAPTNSRPSHRQDFQIAIICALSLEYDAAILLVDEFWDQDINRPYGRTSGDTNIYWNGRIGTHNVVPMLLPNMGKAAVAGSAASLRISYPSLKLVFLVGVCGGVPILGTHEALLGDVVISEAIVQYDFGRRYPDEFIPKETNGVTISAPNKDIRSLLAYFKSDTGKDNLRWNTTIYLKALQDTAIKKHYQRDYRYPGFSEDKPFKAMYHHKHRENPSCDICCGEIGGLCDEAAQASCAELGCDENELVLRQRLDRKRYLRWEEAQCPEIFIGRVASADTVMKSGDHRDLIAKRDGIIAFEMEGAGLRDEAPCIVIKGICDYADSHKNKIWQPFAAATAAAAVKAMLGRYTLTDHLEPSTRITPFGQRNLLWDAISDFQSALTDDQRHELRNIRAIPDTDAVLIFTAQLDSLNRNRKGRSVASRLHSVLQSVRDFSVILETFVSTHAGIAPLLWGSVKLTMLMAVKFVSYYEALSKLLMDLGEFCPRWTEYQTLYLSSTQLQKTLCNFYASLVRCCRRVVETTQRPWSAYFFDSRWESFEREFNGSVIDRLLTEKHSSDVFISFFFVRFDDSQSLNAEFILRSIIRQALNQLSFSEEIEVSLENMQLSLSSGLKELLELLQKIVAAFKAFYIVIDAVDECEKQDRDDLLQGLSSLATIGSNTKLFLASRDSVSREIQKRFTTFGHLAMNCSSAQADIGTYVEGIVREKLQSEELIVEDSGLIEEIKMALTKGADGMLLWVAFQVDELCLQHCDDDIQKAIRNLPKGLEETFDRAVSRIVSQGNENIAKQVFRWVAAAKEPLSLNQLREVIFIEVGQQYSKVERRSNGIDYISSWCENLVHIDEELKTVQFAHQAVRQFLLEKYPEARNGQFYLEIEDADHYIGEICVTYLNFNDFKTTLARRPRPLPPIPSTAIAITALKHKWKVADSVSIFGKFNLKTRTGTAAADAVGALATFQRNDEREAKERLQAEHPFLRARIMQNAASNGDIILLDVVLEGEKQGHQMDQALQAAIRGGHLNIVERLLAARADINIPSKHSGRTTLQAATQGGHLDIIKRLLTAGADINAPSRQYSQTALQAAAKGGHLDIVERLLAAGADVNAPSGQYGRTALQAAAEDGHLAIIERLLAAKADINAPAEHSGRTALQAAAQGGHLDIVSRLEEAGNTHAWREPIGSRTPCP</sequence>
<dbReference type="Pfam" id="PF12796">
    <property type="entry name" value="Ank_2"/>
    <property type="match status" value="1"/>
</dbReference>
<evidence type="ECO:0000259" key="7">
    <source>
        <dbReference type="Pfam" id="PF24883"/>
    </source>
</evidence>
<keyword evidence="2" id="KW-0040">ANK repeat</keyword>
<evidence type="ECO:0000259" key="5">
    <source>
        <dbReference type="Pfam" id="PF22939"/>
    </source>
</evidence>
<evidence type="ECO:0000313" key="9">
    <source>
        <dbReference type="Proteomes" id="UP001338125"/>
    </source>
</evidence>
<dbReference type="InterPro" id="IPR035994">
    <property type="entry name" value="Nucleoside_phosphorylase_sf"/>
</dbReference>